<comment type="caution">
    <text evidence="2">The sequence shown here is derived from an EMBL/GenBank/DDBJ whole genome shotgun (WGS) entry which is preliminary data.</text>
</comment>
<dbReference type="AlphaFoldDB" id="A0A919UAB1"/>
<keyword evidence="3" id="KW-1185">Reference proteome</keyword>
<feature type="domain" description="Cupin type-2" evidence="1">
    <location>
        <begin position="41"/>
        <end position="107"/>
    </location>
</feature>
<dbReference type="InterPro" id="IPR013096">
    <property type="entry name" value="Cupin_2"/>
</dbReference>
<dbReference type="PANTHER" id="PTHR43698:SF1">
    <property type="entry name" value="BLL4564 PROTEIN"/>
    <property type="match status" value="1"/>
</dbReference>
<evidence type="ECO:0000313" key="2">
    <source>
        <dbReference type="EMBL" id="GIG48339.1"/>
    </source>
</evidence>
<protein>
    <submittedName>
        <fullName evidence="2">Cupin</fullName>
    </submittedName>
</protein>
<gene>
    <name evidence="2" type="ORF">Dsi01nite_063800</name>
</gene>
<dbReference type="SUPFAM" id="SSF51182">
    <property type="entry name" value="RmlC-like cupins"/>
    <property type="match status" value="1"/>
</dbReference>
<sequence length="165" mass="18255">MEVIRASSRGRPAPQQCYSGVVWIDRDVIGLEPSHLRTFHAQFSPGARTAWHRCPYERILTVLHGVGRVRRRGGPVHEVRAGDTVVVAAGEWHWHGAAPNTPMAVVSAHETVPDAPGTDATGTDGTGTQWGEHVTDAEYRLPPLTSMIRQPDRDRDQVPQREACW</sequence>
<evidence type="ECO:0000313" key="3">
    <source>
        <dbReference type="Proteomes" id="UP000660611"/>
    </source>
</evidence>
<dbReference type="Gene3D" id="2.60.120.10">
    <property type="entry name" value="Jelly Rolls"/>
    <property type="match status" value="1"/>
</dbReference>
<dbReference type="PANTHER" id="PTHR43698">
    <property type="entry name" value="RIBD C-TERMINAL DOMAIN CONTAINING PROTEIN"/>
    <property type="match status" value="1"/>
</dbReference>
<dbReference type="InterPro" id="IPR014710">
    <property type="entry name" value="RmlC-like_jellyroll"/>
</dbReference>
<organism evidence="2 3">
    <name type="scientific">Dactylosporangium siamense</name>
    <dbReference type="NCBI Taxonomy" id="685454"/>
    <lineage>
        <taxon>Bacteria</taxon>
        <taxon>Bacillati</taxon>
        <taxon>Actinomycetota</taxon>
        <taxon>Actinomycetes</taxon>
        <taxon>Micromonosporales</taxon>
        <taxon>Micromonosporaceae</taxon>
        <taxon>Dactylosporangium</taxon>
    </lineage>
</organism>
<dbReference type="Pfam" id="PF07883">
    <property type="entry name" value="Cupin_2"/>
    <property type="match status" value="1"/>
</dbReference>
<evidence type="ECO:0000259" key="1">
    <source>
        <dbReference type="Pfam" id="PF07883"/>
    </source>
</evidence>
<accession>A0A919UAB1</accession>
<dbReference type="EMBL" id="BONQ01000101">
    <property type="protein sequence ID" value="GIG48339.1"/>
    <property type="molecule type" value="Genomic_DNA"/>
</dbReference>
<dbReference type="InterPro" id="IPR011051">
    <property type="entry name" value="RmlC_Cupin_sf"/>
</dbReference>
<dbReference type="RefSeq" id="WP_203850050.1">
    <property type="nucleotide sequence ID" value="NZ_BAAAVW010000030.1"/>
</dbReference>
<dbReference type="Proteomes" id="UP000660611">
    <property type="component" value="Unassembled WGS sequence"/>
</dbReference>
<proteinExistence type="predicted"/>
<name>A0A919UAB1_9ACTN</name>
<reference evidence="2" key="1">
    <citation type="submission" date="2021-01" db="EMBL/GenBank/DDBJ databases">
        <title>Whole genome shotgun sequence of Dactylosporangium siamense NBRC 106093.</title>
        <authorList>
            <person name="Komaki H."/>
            <person name="Tamura T."/>
        </authorList>
    </citation>
    <scope>NUCLEOTIDE SEQUENCE</scope>
    <source>
        <strain evidence="2">NBRC 106093</strain>
    </source>
</reference>